<organism evidence="1 2">
    <name type="scientific">Paramuricea clavata</name>
    <name type="common">Red gorgonian</name>
    <name type="synonym">Violescent sea-whip</name>
    <dbReference type="NCBI Taxonomy" id="317549"/>
    <lineage>
        <taxon>Eukaryota</taxon>
        <taxon>Metazoa</taxon>
        <taxon>Cnidaria</taxon>
        <taxon>Anthozoa</taxon>
        <taxon>Octocorallia</taxon>
        <taxon>Malacalcyonacea</taxon>
        <taxon>Plexauridae</taxon>
        <taxon>Paramuricea</taxon>
    </lineage>
</organism>
<dbReference type="PANTHER" id="PTHR39319:SF1">
    <property type="entry name" value="SI:DKEY-256H2.1"/>
    <property type="match status" value="1"/>
</dbReference>
<reference evidence="1" key="1">
    <citation type="submission" date="2020-04" db="EMBL/GenBank/DDBJ databases">
        <authorList>
            <person name="Alioto T."/>
            <person name="Alioto T."/>
            <person name="Gomez Garrido J."/>
        </authorList>
    </citation>
    <scope>NUCLEOTIDE SEQUENCE</scope>
    <source>
        <strain evidence="1">A484AB</strain>
    </source>
</reference>
<proteinExistence type="predicted"/>
<comment type="caution">
    <text evidence="1">The sequence shown here is derived from an EMBL/GenBank/DDBJ whole genome shotgun (WGS) entry which is preliminary data.</text>
</comment>
<sequence length="126" mass="14739">MQGFGLFIFIIFFLRSVCCFPQYKPGDLAPSFVIQTESGKFVYKEKASNDSKNSNPIIFCAFNKHSAFLRALWTEEGSVRRLLERSPRNTRYVFLSLSENAKHDVEYMQKKIFGEMTKLYNEKKDK</sequence>
<evidence type="ECO:0000313" key="2">
    <source>
        <dbReference type="Proteomes" id="UP001152795"/>
    </source>
</evidence>
<dbReference type="EMBL" id="CACRXK020035455">
    <property type="protein sequence ID" value="CAB4044573.1"/>
    <property type="molecule type" value="Genomic_DNA"/>
</dbReference>
<keyword evidence="2" id="KW-1185">Reference proteome</keyword>
<gene>
    <name evidence="1" type="ORF">PACLA_8A009437</name>
</gene>
<accession>A0A6S7LUR9</accession>
<dbReference type="AlphaFoldDB" id="A0A6S7LUR9"/>
<dbReference type="InterPro" id="IPR053251">
    <property type="entry name" value="N-glycanase"/>
</dbReference>
<protein>
    <submittedName>
        <fullName evidence="1">Uncharacterized protein</fullName>
    </submittedName>
</protein>
<dbReference type="Proteomes" id="UP001152795">
    <property type="component" value="Unassembled WGS sequence"/>
</dbReference>
<evidence type="ECO:0000313" key="1">
    <source>
        <dbReference type="EMBL" id="CAB4044573.1"/>
    </source>
</evidence>
<name>A0A6S7LUR9_PARCT</name>
<dbReference type="PANTHER" id="PTHR39319">
    <property type="entry name" value="SI:DKEY-256H2.1"/>
    <property type="match status" value="1"/>
</dbReference>